<gene>
    <name evidence="5" type="ORF">RCOM_1176990</name>
</gene>
<evidence type="ECO:0000313" key="5">
    <source>
        <dbReference type="EMBL" id="EEF44549.1"/>
    </source>
</evidence>
<dbReference type="eggNOG" id="KOG0331">
    <property type="taxonomic scope" value="Eukaryota"/>
</dbReference>
<keyword evidence="6" id="KW-1185">Reference proteome</keyword>
<organism evidence="5 6">
    <name type="scientific">Ricinus communis</name>
    <name type="common">Castor bean</name>
    <dbReference type="NCBI Taxonomy" id="3988"/>
    <lineage>
        <taxon>Eukaryota</taxon>
        <taxon>Viridiplantae</taxon>
        <taxon>Streptophyta</taxon>
        <taxon>Embryophyta</taxon>
        <taxon>Tracheophyta</taxon>
        <taxon>Spermatophyta</taxon>
        <taxon>Magnoliopsida</taxon>
        <taxon>eudicotyledons</taxon>
        <taxon>Gunneridae</taxon>
        <taxon>Pentapetalae</taxon>
        <taxon>rosids</taxon>
        <taxon>fabids</taxon>
        <taxon>Malpighiales</taxon>
        <taxon>Euphorbiaceae</taxon>
        <taxon>Acalyphoideae</taxon>
        <taxon>Acalypheae</taxon>
        <taxon>Ricinus</taxon>
    </lineage>
</organism>
<protein>
    <recommendedName>
        <fullName evidence="7">Helicase ATP-binding domain-containing protein</fullName>
    </recommendedName>
</protein>
<evidence type="ECO:0000256" key="2">
    <source>
        <dbReference type="ARBA" id="ARBA00022801"/>
    </source>
</evidence>
<dbReference type="GO" id="GO:0016787">
    <property type="term" value="F:hydrolase activity"/>
    <property type="evidence" value="ECO:0007669"/>
    <property type="project" value="UniProtKB-KW"/>
</dbReference>
<evidence type="ECO:0000256" key="3">
    <source>
        <dbReference type="ARBA" id="ARBA00022806"/>
    </source>
</evidence>
<dbReference type="STRING" id="3988.B9RWB2"/>
<proteinExistence type="predicted"/>
<sequence length="105" mass="11746">MNASPVRTQYLFVTATIPVGVYNKLIENFPDCPVVMGPGMHGTRATLQEFIVDCSLEIGADRTPETTFLNTKFALLQVVEQRPVLKLIAFCNKILPLNRSRHAEK</sequence>
<keyword evidence="1" id="KW-0547">Nucleotide-binding</keyword>
<reference evidence="6" key="1">
    <citation type="journal article" date="2010" name="Nat. Biotechnol.">
        <title>Draft genome sequence of the oilseed species Ricinus communis.</title>
        <authorList>
            <person name="Chan A.P."/>
            <person name="Crabtree J."/>
            <person name="Zhao Q."/>
            <person name="Lorenzi H."/>
            <person name="Orvis J."/>
            <person name="Puiu D."/>
            <person name="Melake-Berhan A."/>
            <person name="Jones K.M."/>
            <person name="Redman J."/>
            <person name="Chen G."/>
            <person name="Cahoon E.B."/>
            <person name="Gedil M."/>
            <person name="Stanke M."/>
            <person name="Haas B.J."/>
            <person name="Wortman J.R."/>
            <person name="Fraser-Liggett C.M."/>
            <person name="Ravel J."/>
            <person name="Rabinowicz P.D."/>
        </authorList>
    </citation>
    <scope>NUCLEOTIDE SEQUENCE [LARGE SCALE GENOMIC DNA]</scope>
    <source>
        <strain evidence="6">cv. Hale</strain>
    </source>
</reference>
<name>B9RWB2_RICCO</name>
<dbReference type="GO" id="GO:0004386">
    <property type="term" value="F:helicase activity"/>
    <property type="evidence" value="ECO:0007669"/>
    <property type="project" value="UniProtKB-KW"/>
</dbReference>
<dbReference type="GO" id="GO:0005524">
    <property type="term" value="F:ATP binding"/>
    <property type="evidence" value="ECO:0007669"/>
    <property type="project" value="UniProtKB-KW"/>
</dbReference>
<evidence type="ECO:0000256" key="1">
    <source>
        <dbReference type="ARBA" id="ARBA00022741"/>
    </source>
</evidence>
<evidence type="ECO:0000313" key="6">
    <source>
        <dbReference type="Proteomes" id="UP000008311"/>
    </source>
</evidence>
<keyword evidence="3" id="KW-0347">Helicase</keyword>
<dbReference type="EMBL" id="EQ973822">
    <property type="protein sequence ID" value="EEF44549.1"/>
    <property type="molecule type" value="Genomic_DNA"/>
</dbReference>
<evidence type="ECO:0008006" key="7">
    <source>
        <dbReference type="Google" id="ProtNLM"/>
    </source>
</evidence>
<dbReference type="InParanoid" id="B9RWB2"/>
<dbReference type="PANTHER" id="PTHR47960">
    <property type="entry name" value="DEAD-BOX ATP-DEPENDENT RNA HELICASE 50"/>
    <property type="match status" value="1"/>
</dbReference>
<accession>B9RWB2</accession>
<keyword evidence="4" id="KW-0067">ATP-binding</keyword>
<dbReference type="AlphaFoldDB" id="B9RWB2"/>
<dbReference type="Proteomes" id="UP000008311">
    <property type="component" value="Unassembled WGS sequence"/>
</dbReference>
<keyword evidence="2" id="KW-0378">Hydrolase</keyword>
<evidence type="ECO:0000256" key="4">
    <source>
        <dbReference type="ARBA" id="ARBA00022840"/>
    </source>
</evidence>